<keyword evidence="6 12" id="KW-0808">Transferase</keyword>
<keyword evidence="13" id="KW-1185">Reference proteome</keyword>
<evidence type="ECO:0000256" key="6">
    <source>
        <dbReference type="ARBA" id="ARBA00022679"/>
    </source>
</evidence>
<comment type="cofactor">
    <cofactor evidence="1">
        <name>pyridoxal 5'-phosphate</name>
        <dbReference type="ChEBI" id="CHEBI:597326"/>
    </cofactor>
</comment>
<dbReference type="Pfam" id="PF00155">
    <property type="entry name" value="Aminotran_1_2"/>
    <property type="match status" value="1"/>
</dbReference>
<proteinExistence type="inferred from homology"/>
<evidence type="ECO:0000256" key="9">
    <source>
        <dbReference type="ARBA" id="ARBA00023125"/>
    </source>
</evidence>
<dbReference type="InterPro" id="IPR036390">
    <property type="entry name" value="WH_DNA-bd_sf"/>
</dbReference>
<organism evidence="12 13">
    <name type="scientific">Clostridium magnum DSM 2767</name>
    <dbReference type="NCBI Taxonomy" id="1121326"/>
    <lineage>
        <taxon>Bacteria</taxon>
        <taxon>Bacillati</taxon>
        <taxon>Bacillota</taxon>
        <taxon>Clostridia</taxon>
        <taxon>Eubacteriales</taxon>
        <taxon>Clostridiaceae</taxon>
        <taxon>Clostridium</taxon>
    </lineage>
</organism>
<gene>
    <name evidence="12" type="primary">lysN_7</name>
    <name evidence="12" type="ORF">CLMAG_31540</name>
</gene>
<accession>A0A161WI66</accession>
<reference evidence="12 13" key="1">
    <citation type="submission" date="2016-04" db="EMBL/GenBank/DDBJ databases">
        <title>Genome sequence of Clostridium magnum DSM 2767.</title>
        <authorList>
            <person name="Poehlein A."/>
            <person name="Uhlig R."/>
            <person name="Fischer R."/>
            <person name="Bahl H."/>
            <person name="Daniel R."/>
        </authorList>
    </citation>
    <scope>NUCLEOTIDE SEQUENCE [LARGE SCALE GENOMIC DNA]</scope>
    <source>
        <strain evidence="12 13">DSM 2767</strain>
    </source>
</reference>
<comment type="caution">
    <text evidence="12">The sequence shown here is derived from an EMBL/GenBank/DDBJ whole genome shotgun (WGS) entry which is preliminary data.</text>
</comment>
<dbReference type="EMBL" id="LWAE01000003">
    <property type="protein sequence ID" value="KZL91395.1"/>
    <property type="molecule type" value="Genomic_DNA"/>
</dbReference>
<keyword evidence="8" id="KW-0805">Transcription regulation</keyword>
<dbReference type="GO" id="GO:0030170">
    <property type="term" value="F:pyridoxal phosphate binding"/>
    <property type="evidence" value="ECO:0007669"/>
    <property type="project" value="InterPro"/>
</dbReference>
<comment type="similarity">
    <text evidence="2">In the C-terminal section; belongs to the class-I pyridoxal-phosphate-dependent aminotransferase family.</text>
</comment>
<dbReference type="FunFam" id="3.40.640.10:FF:000053">
    <property type="entry name" value="Aminotransferase, class I"/>
    <property type="match status" value="1"/>
</dbReference>
<evidence type="ECO:0000259" key="11">
    <source>
        <dbReference type="PROSITE" id="PS50949"/>
    </source>
</evidence>
<keyword evidence="10" id="KW-0804">Transcription</keyword>
<evidence type="ECO:0000256" key="1">
    <source>
        <dbReference type="ARBA" id="ARBA00001933"/>
    </source>
</evidence>
<dbReference type="Gene3D" id="3.40.640.10">
    <property type="entry name" value="Type I PLP-dependent aspartate aminotransferase-like (Major domain)"/>
    <property type="match status" value="1"/>
</dbReference>
<evidence type="ECO:0000256" key="7">
    <source>
        <dbReference type="ARBA" id="ARBA00022898"/>
    </source>
</evidence>
<dbReference type="PANTHER" id="PTHR46577">
    <property type="entry name" value="HTH-TYPE TRANSCRIPTIONAL REGULATORY PROTEIN GABR"/>
    <property type="match status" value="1"/>
</dbReference>
<dbReference type="InterPro" id="IPR004839">
    <property type="entry name" value="Aminotransferase_I/II_large"/>
</dbReference>
<protein>
    <submittedName>
        <fullName evidence="12">2-aminoadipate transaminase</fullName>
        <ecNumber evidence="12">2.6.1.39</ecNumber>
    </submittedName>
</protein>
<dbReference type="PROSITE" id="PS50949">
    <property type="entry name" value="HTH_GNTR"/>
    <property type="match status" value="1"/>
</dbReference>
<dbReference type="GO" id="GO:0003677">
    <property type="term" value="F:DNA binding"/>
    <property type="evidence" value="ECO:0007669"/>
    <property type="project" value="UniProtKB-KW"/>
</dbReference>
<evidence type="ECO:0000256" key="10">
    <source>
        <dbReference type="ARBA" id="ARBA00023163"/>
    </source>
</evidence>
<dbReference type="EC" id="2.6.1.39" evidence="12"/>
<dbReference type="PRINTS" id="PR00035">
    <property type="entry name" value="HTHGNTR"/>
</dbReference>
<feature type="domain" description="HTH gntR-type" evidence="11">
    <location>
        <begin position="11"/>
        <end position="79"/>
    </location>
</feature>
<dbReference type="GO" id="GO:0003700">
    <property type="term" value="F:DNA-binding transcription factor activity"/>
    <property type="evidence" value="ECO:0007669"/>
    <property type="project" value="InterPro"/>
</dbReference>
<comment type="similarity">
    <text evidence="3">Belongs to the class-I pyridoxal-phosphate-dependent aminotransferase family.</text>
</comment>
<dbReference type="InterPro" id="IPR015424">
    <property type="entry name" value="PyrdxlP-dep_Trfase"/>
</dbReference>
<dbReference type="Gene3D" id="1.10.10.10">
    <property type="entry name" value="Winged helix-like DNA-binding domain superfamily/Winged helix DNA-binding domain"/>
    <property type="match status" value="1"/>
</dbReference>
<comment type="subunit">
    <text evidence="4">Homodimer.</text>
</comment>
<dbReference type="PANTHER" id="PTHR46577:SF2">
    <property type="entry name" value="TRANSCRIPTIONAL REGULATORY PROTEIN"/>
    <property type="match status" value="1"/>
</dbReference>
<dbReference type="Gene3D" id="3.90.1150.10">
    <property type="entry name" value="Aspartate Aminotransferase, domain 1"/>
    <property type="match status" value="1"/>
</dbReference>
<dbReference type="SMART" id="SM00345">
    <property type="entry name" value="HTH_GNTR"/>
    <property type="match status" value="1"/>
</dbReference>
<dbReference type="Pfam" id="PF00392">
    <property type="entry name" value="GntR"/>
    <property type="match status" value="1"/>
</dbReference>
<dbReference type="PATRIC" id="fig|1121326.3.peg.3182"/>
<dbReference type="InterPro" id="IPR051446">
    <property type="entry name" value="HTH_trans_reg/aminotransferase"/>
</dbReference>
<evidence type="ECO:0000256" key="5">
    <source>
        <dbReference type="ARBA" id="ARBA00022576"/>
    </source>
</evidence>
<dbReference type="InterPro" id="IPR015422">
    <property type="entry name" value="PyrdxlP-dep_Trfase_small"/>
</dbReference>
<evidence type="ECO:0000256" key="4">
    <source>
        <dbReference type="ARBA" id="ARBA00011738"/>
    </source>
</evidence>
<name>A0A161WI66_9CLOT</name>
<dbReference type="AlphaFoldDB" id="A0A161WI66"/>
<dbReference type="CDD" id="cd07377">
    <property type="entry name" value="WHTH_GntR"/>
    <property type="match status" value="1"/>
</dbReference>
<keyword evidence="5 12" id="KW-0032">Aminotransferase</keyword>
<dbReference type="InterPro" id="IPR015421">
    <property type="entry name" value="PyrdxlP-dep_Trfase_major"/>
</dbReference>
<evidence type="ECO:0000313" key="12">
    <source>
        <dbReference type="EMBL" id="KZL91395.1"/>
    </source>
</evidence>
<dbReference type="OrthoDB" id="9802328at2"/>
<dbReference type="InterPro" id="IPR036388">
    <property type="entry name" value="WH-like_DNA-bd_sf"/>
</dbReference>
<dbReference type="Proteomes" id="UP000076603">
    <property type="component" value="Unassembled WGS sequence"/>
</dbReference>
<dbReference type="STRING" id="1121326.CLMAG_31540"/>
<dbReference type="CDD" id="cd00609">
    <property type="entry name" value="AAT_like"/>
    <property type="match status" value="1"/>
</dbReference>
<evidence type="ECO:0000256" key="2">
    <source>
        <dbReference type="ARBA" id="ARBA00005384"/>
    </source>
</evidence>
<keyword evidence="7" id="KW-0663">Pyridoxal phosphate</keyword>
<dbReference type="SUPFAM" id="SSF53383">
    <property type="entry name" value="PLP-dependent transferases"/>
    <property type="match status" value="1"/>
</dbReference>
<dbReference type="InterPro" id="IPR000524">
    <property type="entry name" value="Tscrpt_reg_HTH_GntR"/>
</dbReference>
<evidence type="ECO:0000256" key="8">
    <source>
        <dbReference type="ARBA" id="ARBA00023015"/>
    </source>
</evidence>
<dbReference type="RefSeq" id="WP_066624039.1">
    <property type="nucleotide sequence ID" value="NZ_FQXL01000005.1"/>
</dbReference>
<evidence type="ECO:0000313" key="13">
    <source>
        <dbReference type="Proteomes" id="UP000076603"/>
    </source>
</evidence>
<evidence type="ECO:0000256" key="3">
    <source>
        <dbReference type="ARBA" id="ARBA00007441"/>
    </source>
</evidence>
<dbReference type="SUPFAM" id="SSF46785">
    <property type="entry name" value="Winged helix' DNA-binding domain"/>
    <property type="match status" value="1"/>
</dbReference>
<sequence length="492" mass="57160">MRINIKRDSKIALYIQIKNQIRDMIYSKRLPLNYVLPSERELAKILDVNRSTVKKAYEELKSEGLINSEVGRGTYVVFCDEDELITKSNNCKKHLFWDEIYNESSKNNYADVMSRIMKISDNDKTISFAGGIPSPDLFPKDEFGKVQMDLCKSKLEIMFLHSPVSGNNELKKEIKKLMLNREVRVSTNNIMITSGSQQGLDLIARTFVNCNDVILVEEPTFFGAIQLFQTLGAKVVGVPIDEDGIRVDVLEYLVNRLKPKFIYSIPNFQNPTGITMSLKRRYELMKVVEKYGIPIIEDDPYGEIRYEGEELPSLKALDKNGYVIYLSTFSKVISFGLRVGWIVAPERVINKLSLVKQLTDLHVNTLGQHMICEFLRQGYYENHIKKIRKEYHLKRNLMIKKLEENFKELEFYRPQGGFYLWCKFPDNIDFNLLLEKSMKNGVNYIPANFFYANNEVESKFIRLNFTYPANEEIITGLKRLRNSLDETIKETN</sequence>
<keyword evidence="9" id="KW-0238">DNA-binding</keyword>
<dbReference type="GO" id="GO:0047536">
    <property type="term" value="F:2-aminoadipate transaminase activity"/>
    <property type="evidence" value="ECO:0007669"/>
    <property type="project" value="UniProtKB-EC"/>
</dbReference>